<dbReference type="CDD" id="cd00093">
    <property type="entry name" value="HTH_XRE"/>
    <property type="match status" value="1"/>
</dbReference>
<gene>
    <name evidence="2" type="ORF">UU16_C0052G0005</name>
</gene>
<dbReference type="EMBL" id="LBZO01000052">
    <property type="protein sequence ID" value="KKR71828.1"/>
    <property type="molecule type" value="Genomic_DNA"/>
</dbReference>
<accession>A0A0G0T437</accession>
<feature type="domain" description="HTH cro/C1-type" evidence="1">
    <location>
        <begin position="1"/>
        <end position="41"/>
    </location>
</feature>
<dbReference type="Proteomes" id="UP000034013">
    <property type="component" value="Unassembled WGS sequence"/>
</dbReference>
<evidence type="ECO:0000313" key="2">
    <source>
        <dbReference type="EMBL" id="KKR71828.1"/>
    </source>
</evidence>
<reference evidence="2 3" key="1">
    <citation type="journal article" date="2015" name="Nature">
        <title>rRNA introns, odd ribosomes, and small enigmatic genomes across a large radiation of phyla.</title>
        <authorList>
            <person name="Brown C.T."/>
            <person name="Hug L.A."/>
            <person name="Thomas B.C."/>
            <person name="Sharon I."/>
            <person name="Castelle C.J."/>
            <person name="Singh A."/>
            <person name="Wilkins M.J."/>
            <person name="Williams K.H."/>
            <person name="Banfield J.F."/>
        </authorList>
    </citation>
    <scope>NUCLEOTIDE SEQUENCE [LARGE SCALE GENOMIC DNA]</scope>
</reference>
<comment type="caution">
    <text evidence="2">The sequence shown here is derived from an EMBL/GenBank/DDBJ whole genome shotgun (WGS) entry which is preliminary data.</text>
</comment>
<dbReference type="GO" id="GO:0003677">
    <property type="term" value="F:DNA binding"/>
    <property type="evidence" value="ECO:0007669"/>
    <property type="project" value="InterPro"/>
</dbReference>
<dbReference type="InterPro" id="IPR010982">
    <property type="entry name" value="Lambda_DNA-bd_dom_sf"/>
</dbReference>
<dbReference type="InterPro" id="IPR001387">
    <property type="entry name" value="Cro/C1-type_HTH"/>
</dbReference>
<protein>
    <recommendedName>
        <fullName evidence="1">HTH cro/C1-type domain-containing protein</fullName>
    </recommendedName>
</protein>
<evidence type="ECO:0000313" key="3">
    <source>
        <dbReference type="Proteomes" id="UP000034013"/>
    </source>
</evidence>
<evidence type="ECO:0000259" key="1">
    <source>
        <dbReference type="PROSITE" id="PS50943"/>
    </source>
</evidence>
<organism evidence="2 3">
    <name type="scientific">Candidatus Woesebacteria bacterium GW2011_GWA2_40_7</name>
    <dbReference type="NCBI Taxonomy" id="1618562"/>
    <lineage>
        <taxon>Bacteria</taxon>
        <taxon>Candidatus Woeseibacteriota</taxon>
    </lineage>
</organism>
<dbReference type="AlphaFoldDB" id="A0A0G0T437"/>
<sequence length="54" mass="6294">MAKECGMSRSYITLIENGKRMPGRKLIPKIAKSLDLKTEVIVNWYLEDLREKLL</sequence>
<dbReference type="Pfam" id="PF01381">
    <property type="entry name" value="HTH_3"/>
    <property type="match status" value="1"/>
</dbReference>
<proteinExistence type="predicted"/>
<dbReference type="SUPFAM" id="SSF47413">
    <property type="entry name" value="lambda repressor-like DNA-binding domains"/>
    <property type="match status" value="1"/>
</dbReference>
<dbReference type="Gene3D" id="1.10.260.40">
    <property type="entry name" value="lambda repressor-like DNA-binding domains"/>
    <property type="match status" value="1"/>
</dbReference>
<dbReference type="PROSITE" id="PS50943">
    <property type="entry name" value="HTH_CROC1"/>
    <property type="match status" value="1"/>
</dbReference>
<name>A0A0G0T437_9BACT</name>